<dbReference type="RefSeq" id="WP_339098179.1">
    <property type="nucleotide sequence ID" value="NZ_CP149784.1"/>
</dbReference>
<accession>A0AAU6Q8M3</accession>
<name>A0AAU6Q8M3_9DEIO</name>
<sequence>MKSQPFAGLFTLSNDGPVEFKGLVTVGIAKASEASSPNAYWAPLGHPTPIQTYTVASGGKVNIKIPDDQLTSDPGSYVMKVFYTTDLSRAGDSNLGTSAWTPLGGRLEFTVKDKVNPIPVTFQAELNDFDANQQDTDAFKVGDKIVYVAKVQLAATSGQPVTQLKYTMKYGMDAGGTPRFTTDLGNTRAGFIHNGQTTNTPIQSDTFSNGIRTVVLAPTFTLQPGDTAYLITEVAAPSGTATGAYTTNVERI</sequence>
<geneLocation type="plasmid" evidence="1">
    <name>p1</name>
</geneLocation>
<protein>
    <submittedName>
        <fullName evidence="1">Uncharacterized protein</fullName>
    </submittedName>
</protein>
<proteinExistence type="predicted"/>
<evidence type="ECO:0000313" key="1">
    <source>
        <dbReference type="EMBL" id="WYF46691.1"/>
    </source>
</evidence>
<dbReference type="EMBL" id="CP149784">
    <property type="protein sequence ID" value="WYF46691.1"/>
    <property type="molecule type" value="Genomic_DNA"/>
</dbReference>
<dbReference type="AlphaFoldDB" id="A0AAU6Q8M3"/>
<organism evidence="1">
    <name type="scientific">Deinococcus sp. VB142</name>
    <dbReference type="NCBI Taxonomy" id="3112952"/>
    <lineage>
        <taxon>Bacteria</taxon>
        <taxon>Thermotogati</taxon>
        <taxon>Deinococcota</taxon>
        <taxon>Deinococci</taxon>
        <taxon>Deinococcales</taxon>
        <taxon>Deinococcaceae</taxon>
        <taxon>Deinococcus</taxon>
    </lineage>
</organism>
<gene>
    <name evidence="1" type="ORF">WDJ50_17785</name>
</gene>
<keyword evidence="1" id="KW-0614">Plasmid</keyword>
<reference evidence="1" key="1">
    <citation type="submission" date="2024-03" db="EMBL/GenBank/DDBJ databases">
        <title>Deinococcus weizhi sp. nov., isolated from human skin.</title>
        <authorList>
            <person name="Wei Z."/>
            <person name="Tian F."/>
            <person name="Yang C."/>
            <person name="Xin L.T."/>
            <person name="Wen Z.J."/>
            <person name="Lan K.C."/>
            <person name="Yu L."/>
            <person name="Zhe W."/>
            <person name="Dan F.D."/>
            <person name="Jun W."/>
            <person name="Rui Z."/>
            <person name="Yong X.J."/>
            <person name="Ting Y."/>
            <person name="Wei X."/>
            <person name="Xu Z.G."/>
            <person name="Xin Z."/>
            <person name="Dong F.G."/>
            <person name="Ni X.M."/>
            <person name="Zheng M.G."/>
            <person name="Chun Y."/>
            <person name="Qian W.X."/>
        </authorList>
    </citation>
    <scope>NUCLEOTIDE SEQUENCE</scope>
    <source>
        <strain evidence="1">VB142</strain>
        <plasmid evidence="1">p1</plasmid>
    </source>
</reference>